<dbReference type="EMBL" id="CP002631">
    <property type="protein sequence ID" value="AEB13807.1"/>
    <property type="molecule type" value="Genomic_DNA"/>
</dbReference>
<dbReference type="Proteomes" id="UP000006852">
    <property type="component" value="Chromosome"/>
</dbReference>
<dbReference type="KEGG" id="tsu:Tresu_0883"/>
<dbReference type="InterPro" id="IPR033463">
    <property type="entry name" value="sCache_3"/>
</dbReference>
<keyword evidence="3 9" id="KW-0812">Transmembrane</keyword>
<feature type="domain" description="HAMP" evidence="11">
    <location>
        <begin position="295"/>
        <end position="349"/>
    </location>
</feature>
<dbReference type="Pfam" id="PF00015">
    <property type="entry name" value="MCPsignal"/>
    <property type="match status" value="1"/>
</dbReference>
<reference evidence="13" key="2">
    <citation type="submission" date="2011-04" db="EMBL/GenBank/DDBJ databases">
        <title>The complete genome of chromosome of Treponema succinifaciens DSM 2489.</title>
        <authorList>
            <person name="Lucas S."/>
            <person name="Copeland A."/>
            <person name="Lapidus A."/>
            <person name="Bruce D."/>
            <person name="Goodwin L."/>
            <person name="Pitluck S."/>
            <person name="Peters L."/>
            <person name="Kyrpides N."/>
            <person name="Mavromatis K."/>
            <person name="Ivanova N."/>
            <person name="Ovchinnikova G."/>
            <person name="Teshima H."/>
            <person name="Detter J.C."/>
            <person name="Tapia R."/>
            <person name="Han C."/>
            <person name="Land M."/>
            <person name="Hauser L."/>
            <person name="Markowitz V."/>
            <person name="Cheng J.-F."/>
            <person name="Hugenholtz P."/>
            <person name="Woyke T."/>
            <person name="Wu D."/>
            <person name="Gronow S."/>
            <person name="Wellnitz S."/>
            <person name="Brambilla E."/>
            <person name="Klenk H.-P."/>
            <person name="Eisen J.A."/>
        </authorList>
    </citation>
    <scope>NUCLEOTIDE SEQUENCE [LARGE SCALE GENOMIC DNA]</scope>
    <source>
        <strain evidence="13">ATCC 33096 / DSM 2489 / 6091</strain>
    </source>
</reference>
<evidence type="ECO:0000256" key="4">
    <source>
        <dbReference type="ARBA" id="ARBA00022989"/>
    </source>
</evidence>
<keyword evidence="5 9" id="KW-0472">Membrane</keyword>
<proteinExistence type="inferred from homology"/>
<dbReference type="GO" id="GO:0004888">
    <property type="term" value="F:transmembrane signaling receptor activity"/>
    <property type="evidence" value="ECO:0007669"/>
    <property type="project" value="InterPro"/>
</dbReference>
<feature type="domain" description="Methyl-accepting transducer" evidence="10">
    <location>
        <begin position="396"/>
        <end position="618"/>
    </location>
</feature>
<dbReference type="SMART" id="SM00283">
    <property type="entry name" value="MA"/>
    <property type="match status" value="1"/>
</dbReference>
<reference evidence="12 13" key="1">
    <citation type="journal article" date="2011" name="Stand. Genomic Sci.">
        <title>Complete genome sequence of Treponema succinifaciens type strain (6091).</title>
        <authorList>
            <person name="Han C."/>
            <person name="Gronow S."/>
            <person name="Teshima H."/>
            <person name="Lapidus A."/>
            <person name="Nolan M."/>
            <person name="Lucas S."/>
            <person name="Hammon N."/>
            <person name="Deshpande S."/>
            <person name="Cheng J.F."/>
            <person name="Zeytun A."/>
            <person name="Tapia R."/>
            <person name="Goodwin L."/>
            <person name="Pitluck S."/>
            <person name="Liolios K."/>
            <person name="Pagani I."/>
            <person name="Ivanova N."/>
            <person name="Mavromatis K."/>
            <person name="Mikhailova N."/>
            <person name="Huntemann M."/>
            <person name="Pati A."/>
            <person name="Chen A."/>
            <person name="Palaniappan K."/>
            <person name="Land M."/>
            <person name="Hauser L."/>
            <person name="Brambilla E.M."/>
            <person name="Rohde M."/>
            <person name="Goker M."/>
            <person name="Woyke T."/>
            <person name="Bristow J."/>
            <person name="Eisen J.A."/>
            <person name="Markowitz V."/>
            <person name="Hugenholtz P."/>
            <person name="Kyrpides N.C."/>
            <person name="Klenk H.P."/>
            <person name="Detter J.C."/>
        </authorList>
    </citation>
    <scope>NUCLEOTIDE SEQUENCE [LARGE SCALE GENOMIC DNA]</scope>
    <source>
        <strain evidence="13">ATCC 33096 / DSM 2489 / 6091</strain>
    </source>
</reference>
<keyword evidence="4 9" id="KW-1133">Transmembrane helix</keyword>
<evidence type="ECO:0000256" key="9">
    <source>
        <dbReference type="SAM" id="Phobius"/>
    </source>
</evidence>
<dbReference type="InterPro" id="IPR003660">
    <property type="entry name" value="HAMP_dom"/>
</dbReference>
<dbReference type="RefSeq" id="WP_013701100.1">
    <property type="nucleotide sequence ID" value="NC_015385.1"/>
</dbReference>
<keyword evidence="6 8" id="KW-0807">Transducer</keyword>
<accession>F2NY56</accession>
<evidence type="ECO:0000259" key="10">
    <source>
        <dbReference type="PROSITE" id="PS50111"/>
    </source>
</evidence>
<dbReference type="HOGENOM" id="CLU_000445_107_19_12"/>
<comment type="subcellular location">
    <subcellularLocation>
        <location evidence="1">Cell membrane</location>
        <topology evidence="1">Multi-pass membrane protein</topology>
    </subcellularLocation>
</comment>
<dbReference type="Gene3D" id="1.10.287.950">
    <property type="entry name" value="Methyl-accepting chemotaxis protein"/>
    <property type="match status" value="1"/>
</dbReference>
<dbReference type="GO" id="GO:0005886">
    <property type="term" value="C:plasma membrane"/>
    <property type="evidence" value="ECO:0007669"/>
    <property type="project" value="UniProtKB-SubCell"/>
</dbReference>
<organism evidence="12 13">
    <name type="scientific">Treponema succinifaciens (strain ATCC 33096 / DSM 2489 / 6091)</name>
    <dbReference type="NCBI Taxonomy" id="869209"/>
    <lineage>
        <taxon>Bacteria</taxon>
        <taxon>Pseudomonadati</taxon>
        <taxon>Spirochaetota</taxon>
        <taxon>Spirochaetia</taxon>
        <taxon>Spirochaetales</taxon>
        <taxon>Treponemataceae</taxon>
        <taxon>Treponema</taxon>
    </lineage>
</organism>
<keyword evidence="2" id="KW-1003">Cell membrane</keyword>
<dbReference type="PRINTS" id="PR00260">
    <property type="entry name" value="CHEMTRNSDUCR"/>
</dbReference>
<evidence type="ECO:0000256" key="2">
    <source>
        <dbReference type="ARBA" id="ARBA00022475"/>
    </source>
</evidence>
<evidence type="ECO:0000256" key="5">
    <source>
        <dbReference type="ARBA" id="ARBA00023136"/>
    </source>
</evidence>
<feature type="transmembrane region" description="Helical" evidence="9">
    <location>
        <begin position="270"/>
        <end position="295"/>
    </location>
</feature>
<evidence type="ECO:0000256" key="7">
    <source>
        <dbReference type="ARBA" id="ARBA00029447"/>
    </source>
</evidence>
<dbReference type="eggNOG" id="COG0840">
    <property type="taxonomic scope" value="Bacteria"/>
</dbReference>
<feature type="transmembrane region" description="Helical" evidence="9">
    <location>
        <begin position="7"/>
        <end position="31"/>
    </location>
</feature>
<protein>
    <submittedName>
        <fullName evidence="12">Methyl-accepting chemotaxis sensory transducer</fullName>
    </submittedName>
</protein>
<dbReference type="Pfam" id="PF00672">
    <property type="entry name" value="HAMP"/>
    <property type="match status" value="1"/>
</dbReference>
<dbReference type="AlphaFoldDB" id="F2NY56"/>
<dbReference type="PANTHER" id="PTHR32089:SF112">
    <property type="entry name" value="LYSOZYME-LIKE PROTEIN-RELATED"/>
    <property type="match status" value="1"/>
</dbReference>
<comment type="similarity">
    <text evidence="7">Belongs to the methyl-accepting chemotaxis (MCP) protein family.</text>
</comment>
<dbReference type="GO" id="GO:0007165">
    <property type="term" value="P:signal transduction"/>
    <property type="evidence" value="ECO:0007669"/>
    <property type="project" value="UniProtKB-KW"/>
</dbReference>
<keyword evidence="13" id="KW-1185">Reference proteome</keyword>
<dbReference type="OrthoDB" id="9814363at2"/>
<evidence type="ECO:0000313" key="12">
    <source>
        <dbReference type="EMBL" id="AEB13807.1"/>
    </source>
</evidence>
<evidence type="ECO:0000256" key="8">
    <source>
        <dbReference type="PROSITE-ProRule" id="PRU00284"/>
    </source>
</evidence>
<dbReference type="InterPro" id="IPR004090">
    <property type="entry name" value="Chemotax_Me-accpt_rcpt"/>
</dbReference>
<dbReference type="STRING" id="869209.Tresu_0883"/>
<dbReference type="GO" id="GO:0006935">
    <property type="term" value="P:chemotaxis"/>
    <property type="evidence" value="ECO:0007669"/>
    <property type="project" value="InterPro"/>
</dbReference>
<evidence type="ECO:0000256" key="1">
    <source>
        <dbReference type="ARBA" id="ARBA00004651"/>
    </source>
</evidence>
<evidence type="ECO:0000313" key="13">
    <source>
        <dbReference type="Proteomes" id="UP000006852"/>
    </source>
</evidence>
<name>F2NY56_TRES6</name>
<evidence type="ECO:0000256" key="6">
    <source>
        <dbReference type="ARBA" id="ARBA00023224"/>
    </source>
</evidence>
<dbReference type="InterPro" id="IPR004089">
    <property type="entry name" value="MCPsignal_dom"/>
</dbReference>
<dbReference type="PANTHER" id="PTHR32089">
    <property type="entry name" value="METHYL-ACCEPTING CHEMOTAXIS PROTEIN MCPB"/>
    <property type="match status" value="1"/>
</dbReference>
<evidence type="ECO:0000256" key="3">
    <source>
        <dbReference type="ARBA" id="ARBA00022692"/>
    </source>
</evidence>
<dbReference type="PROSITE" id="PS50885">
    <property type="entry name" value="HAMP"/>
    <property type="match status" value="1"/>
</dbReference>
<evidence type="ECO:0000259" key="11">
    <source>
        <dbReference type="PROSITE" id="PS50885"/>
    </source>
</evidence>
<dbReference type="SUPFAM" id="SSF58104">
    <property type="entry name" value="Methyl-accepting chemotaxis protein (MCP) signaling domain"/>
    <property type="match status" value="1"/>
</dbReference>
<gene>
    <name evidence="12" type="ordered locus">Tresu_0883</name>
</gene>
<dbReference type="Gene3D" id="6.10.340.10">
    <property type="match status" value="1"/>
</dbReference>
<dbReference type="GeneID" id="302999842"/>
<sequence>MKKRFSISAVLMLSNIIGLAVYAAALSVIVYSRIKTDFSDYFNKSLKSSVSIVYEEIDIFKKTCKDSTLYTLKTLEDIYSIFGLSKPEVIRDTFSNAIAASMFDACTFVGTDGTAINAGVMHGIDDQNKRNILEGKQFSDFVQADGVVSYICGYPLESDGKVVGAFFTKKEILNNSFVERISKSTDCNFTIFEGTKRAFTSLEGMLGTEIADKTPIERASSGKETLYNAKINGDDYFTYYFPLKYDDGRFLTTLFLGKKVSLVNEIIYSIFLRILIATVLCAAVIILILVAILIAKIINPLKAVGEAISNLSSGDADLTARLPIKWNNEFDDISLDINKFIEMIQKIIVELNEAQNSLDSIGQNLGTNASESASATAQIMANITGVKRQSENLSLSVSNTTGILGKSAGSIKDLSGLIEAQAQGISESSAAIEEMLGNISSVTANVHKMSDSFKELGGTVDEGKTKLANVDGKVNEIAAQSKMLIKANQIISQIASETNLLAMNAAIEAAHAGKAGEGFSVVANEIRKLAETSSQQSKNINTELKQISSSIKDVVSLSKDSQTAFGEIVTHLNSTDTIIREIDNAMNEQENASRQIFSALSDMRSQSSEVNGKFKDVNSGIVEVSKEMDSVQHVSSTILGSMDEMAAGARQISSAAQNVSDLAQSTKENISVMDSRLGQFRV</sequence>
<dbReference type="PROSITE" id="PS50111">
    <property type="entry name" value="CHEMOTAXIS_TRANSDUC_2"/>
    <property type="match status" value="1"/>
</dbReference>
<dbReference type="Pfam" id="PF17202">
    <property type="entry name" value="sCache_3_3"/>
    <property type="match status" value="1"/>
</dbReference>